<keyword evidence="11" id="KW-1133">Transmembrane helix</keyword>
<dbReference type="PANTHER" id="PTHR43547:SF10">
    <property type="entry name" value="SENSOR HISTIDINE KINASE DCUS"/>
    <property type="match status" value="1"/>
</dbReference>
<evidence type="ECO:0000256" key="10">
    <source>
        <dbReference type="ARBA" id="ARBA00022840"/>
    </source>
</evidence>
<evidence type="ECO:0000313" key="16">
    <source>
        <dbReference type="Proteomes" id="UP001501326"/>
    </source>
</evidence>
<evidence type="ECO:0000256" key="7">
    <source>
        <dbReference type="ARBA" id="ARBA00022692"/>
    </source>
</evidence>
<keyword evidence="13" id="KW-0472">Membrane</keyword>
<evidence type="ECO:0000256" key="11">
    <source>
        <dbReference type="ARBA" id="ARBA00022989"/>
    </source>
</evidence>
<dbReference type="SMART" id="SM00387">
    <property type="entry name" value="HATPase_c"/>
    <property type="match status" value="1"/>
</dbReference>
<dbReference type="InterPro" id="IPR035965">
    <property type="entry name" value="PAS-like_dom_sf"/>
</dbReference>
<dbReference type="InterPro" id="IPR033463">
    <property type="entry name" value="sCache_3"/>
</dbReference>
<keyword evidence="9" id="KW-0418">Kinase</keyword>
<organism evidence="15 16">
    <name type="scientific">Pedococcus aerophilus</name>
    <dbReference type="NCBI Taxonomy" id="436356"/>
    <lineage>
        <taxon>Bacteria</taxon>
        <taxon>Bacillati</taxon>
        <taxon>Actinomycetota</taxon>
        <taxon>Actinomycetes</taxon>
        <taxon>Micrococcales</taxon>
        <taxon>Intrasporangiaceae</taxon>
        <taxon>Pedococcus</taxon>
    </lineage>
</organism>
<keyword evidence="16" id="KW-1185">Reference proteome</keyword>
<evidence type="ECO:0000313" key="15">
    <source>
        <dbReference type="EMBL" id="GAA2738035.1"/>
    </source>
</evidence>
<dbReference type="PRINTS" id="PR00344">
    <property type="entry name" value="BCTRLSENSOR"/>
</dbReference>
<dbReference type="InterPro" id="IPR005467">
    <property type="entry name" value="His_kinase_dom"/>
</dbReference>
<accession>A0ABN3USK8</accession>
<dbReference type="Pfam" id="PF14689">
    <property type="entry name" value="SPOB_a"/>
    <property type="match status" value="1"/>
</dbReference>
<evidence type="ECO:0000256" key="12">
    <source>
        <dbReference type="ARBA" id="ARBA00023012"/>
    </source>
</evidence>
<evidence type="ECO:0000256" key="9">
    <source>
        <dbReference type="ARBA" id="ARBA00022777"/>
    </source>
</evidence>
<dbReference type="Gene3D" id="1.10.287.130">
    <property type="match status" value="1"/>
</dbReference>
<dbReference type="SUPFAM" id="SSF55874">
    <property type="entry name" value="ATPase domain of HSP90 chaperone/DNA topoisomerase II/histidine kinase"/>
    <property type="match status" value="1"/>
</dbReference>
<dbReference type="PROSITE" id="PS50109">
    <property type="entry name" value="HIS_KIN"/>
    <property type="match status" value="1"/>
</dbReference>
<dbReference type="InterPro" id="IPR036890">
    <property type="entry name" value="HATPase_C_sf"/>
</dbReference>
<dbReference type="InterPro" id="IPR029151">
    <property type="entry name" value="Sensor-like_sf"/>
</dbReference>
<dbReference type="Proteomes" id="UP001501326">
    <property type="component" value="Unassembled WGS sequence"/>
</dbReference>
<comment type="subcellular location">
    <subcellularLocation>
        <location evidence="2">Cell membrane</location>
        <topology evidence="2">Multi-pass membrane protein</topology>
    </subcellularLocation>
</comment>
<keyword evidence="8" id="KW-0547">Nucleotide-binding</keyword>
<dbReference type="InterPro" id="IPR013767">
    <property type="entry name" value="PAS_fold"/>
</dbReference>
<dbReference type="Gene3D" id="3.30.565.10">
    <property type="entry name" value="Histidine kinase-like ATPase, C-terminal domain"/>
    <property type="match status" value="1"/>
</dbReference>
<gene>
    <name evidence="15" type="ORF">GCM10009867_27640</name>
</gene>
<comment type="catalytic activity">
    <reaction evidence="1">
        <text>ATP + protein L-histidine = ADP + protein N-phospho-L-histidine.</text>
        <dbReference type="EC" id="2.7.13.3"/>
    </reaction>
</comment>
<evidence type="ECO:0000256" key="6">
    <source>
        <dbReference type="ARBA" id="ARBA00022679"/>
    </source>
</evidence>
<dbReference type="GO" id="GO:0005524">
    <property type="term" value="F:ATP binding"/>
    <property type="evidence" value="ECO:0007669"/>
    <property type="project" value="UniProtKB-KW"/>
</dbReference>
<evidence type="ECO:0000259" key="14">
    <source>
        <dbReference type="PROSITE" id="PS50109"/>
    </source>
</evidence>
<evidence type="ECO:0000256" key="1">
    <source>
        <dbReference type="ARBA" id="ARBA00000085"/>
    </source>
</evidence>
<dbReference type="InterPro" id="IPR003594">
    <property type="entry name" value="HATPase_dom"/>
</dbReference>
<name>A0ABN3USK8_9MICO</name>
<dbReference type="Gene3D" id="3.30.450.20">
    <property type="entry name" value="PAS domain"/>
    <property type="match status" value="2"/>
</dbReference>
<dbReference type="SUPFAM" id="SSF103190">
    <property type="entry name" value="Sensory domain-like"/>
    <property type="match status" value="1"/>
</dbReference>
<evidence type="ECO:0000256" key="8">
    <source>
        <dbReference type="ARBA" id="ARBA00022741"/>
    </source>
</evidence>
<dbReference type="Pfam" id="PF17203">
    <property type="entry name" value="sCache_3_2"/>
    <property type="match status" value="1"/>
</dbReference>
<dbReference type="InterPro" id="IPR004358">
    <property type="entry name" value="Sig_transdc_His_kin-like_C"/>
</dbReference>
<evidence type="ECO:0000256" key="3">
    <source>
        <dbReference type="ARBA" id="ARBA00012438"/>
    </source>
</evidence>
<evidence type="ECO:0000256" key="2">
    <source>
        <dbReference type="ARBA" id="ARBA00004651"/>
    </source>
</evidence>
<comment type="caution">
    <text evidence="15">The sequence shown here is derived from an EMBL/GenBank/DDBJ whole genome shotgun (WGS) entry which is preliminary data.</text>
</comment>
<keyword evidence="7" id="KW-0812">Transmembrane</keyword>
<dbReference type="Pfam" id="PF02518">
    <property type="entry name" value="HATPase_c"/>
    <property type="match status" value="1"/>
</dbReference>
<keyword evidence="5" id="KW-0597">Phosphoprotein</keyword>
<keyword evidence="12" id="KW-0902">Two-component regulatory system</keyword>
<keyword evidence="6" id="KW-0808">Transferase</keyword>
<dbReference type="EMBL" id="BAAARN010000003">
    <property type="protein sequence ID" value="GAA2738035.1"/>
    <property type="molecule type" value="Genomic_DNA"/>
</dbReference>
<keyword evidence="10 15" id="KW-0067">ATP-binding</keyword>
<dbReference type="PANTHER" id="PTHR43547">
    <property type="entry name" value="TWO-COMPONENT HISTIDINE KINASE"/>
    <property type="match status" value="1"/>
</dbReference>
<evidence type="ECO:0000256" key="4">
    <source>
        <dbReference type="ARBA" id="ARBA00022475"/>
    </source>
</evidence>
<dbReference type="SUPFAM" id="SSF55785">
    <property type="entry name" value="PYP-like sensor domain (PAS domain)"/>
    <property type="match status" value="1"/>
</dbReference>
<dbReference type="EC" id="2.7.13.3" evidence="3"/>
<evidence type="ECO:0000256" key="13">
    <source>
        <dbReference type="ARBA" id="ARBA00023136"/>
    </source>
</evidence>
<protein>
    <recommendedName>
        <fullName evidence="3">histidine kinase</fullName>
        <ecNumber evidence="3">2.7.13.3</ecNumber>
    </recommendedName>
</protein>
<keyword evidence="4" id="KW-1003">Cell membrane</keyword>
<dbReference type="Pfam" id="PF00989">
    <property type="entry name" value="PAS"/>
    <property type="match status" value="1"/>
</dbReference>
<evidence type="ECO:0000256" key="5">
    <source>
        <dbReference type="ARBA" id="ARBA00022553"/>
    </source>
</evidence>
<dbReference type="InterPro" id="IPR039506">
    <property type="entry name" value="SPOB_a"/>
</dbReference>
<reference evidence="15 16" key="1">
    <citation type="journal article" date="2019" name="Int. J. Syst. Evol. Microbiol.">
        <title>The Global Catalogue of Microorganisms (GCM) 10K type strain sequencing project: providing services to taxonomists for standard genome sequencing and annotation.</title>
        <authorList>
            <consortium name="The Broad Institute Genomics Platform"/>
            <consortium name="The Broad Institute Genome Sequencing Center for Infectious Disease"/>
            <person name="Wu L."/>
            <person name="Ma J."/>
        </authorList>
    </citation>
    <scope>NUCLEOTIDE SEQUENCE [LARGE SCALE GENOMIC DNA]</scope>
    <source>
        <strain evidence="15 16">JCM 16378</strain>
    </source>
</reference>
<proteinExistence type="predicted"/>
<sequence>MRGMARGLVGRARPRRRWTLASRMLALQLAIVLVVLVGVAAVSLAQSNARFRDTEGRRALAVAERLAVTAGVREAAASSGGLAFLSQAQSVVESGRTFSGSTKVIIATEDRKVIASTDPLPRDGAVYLQQTDAFGGRSWVGEEQGTGAALAMAPIINVDTRETDGVVAVVRNYPTVLDNLHAALPNLLTYLGIASLLGVVGSLLLARRVKRQTLGLEPREITGLVEQREALLHGIKEGLLAIDLDRRITMVNDEAAHLLGIPQTSTGRLVADVDEAGRLEGIFEGTEEVTDRVVPFHGRLVTVNRMPVFSRGRHIGWVATLRDRTQMLELQRELDLTRSTTDTLRAQAHEFSNRMHVVSGLIELGEYDDVRAYVQQIAADQTELSSSVTSHIDDPAVAALLIAKSSQATERGVDLIIEGSTRLARLDEGLAADVNTVLGNLVDNALDAAVGAADPFVAVEVVEADGVVTITVRDSGEGVGTDIGERVFARGFSTKAGPGHERGIGLALVRLVCRKRGGQVTVRNDGGAVFVATLPVRTSVGAP</sequence>
<feature type="domain" description="Histidine kinase" evidence="14">
    <location>
        <begin position="325"/>
        <end position="538"/>
    </location>
</feature>